<dbReference type="RefSeq" id="WP_146290182.1">
    <property type="nucleotide sequence ID" value="NZ_CP042304.1"/>
</dbReference>
<dbReference type="Pfam" id="PF00248">
    <property type="entry name" value="Aldo_ket_red"/>
    <property type="match status" value="1"/>
</dbReference>
<dbReference type="EMBL" id="CP042304">
    <property type="protein sequence ID" value="QDZ11360.1"/>
    <property type="molecule type" value="Genomic_DNA"/>
</dbReference>
<dbReference type="Proteomes" id="UP000315364">
    <property type="component" value="Chromosome"/>
</dbReference>
<dbReference type="InterPro" id="IPR036812">
    <property type="entry name" value="NAD(P)_OxRdtase_dom_sf"/>
</dbReference>
<organism evidence="2 3">
    <name type="scientific">Devosia ginsengisoli</name>
    <dbReference type="NCBI Taxonomy" id="400770"/>
    <lineage>
        <taxon>Bacteria</taxon>
        <taxon>Pseudomonadati</taxon>
        <taxon>Pseudomonadota</taxon>
        <taxon>Alphaproteobacteria</taxon>
        <taxon>Hyphomicrobiales</taxon>
        <taxon>Devosiaceae</taxon>
        <taxon>Devosia</taxon>
    </lineage>
</organism>
<accession>A0A5B8LVF4</accession>
<dbReference type="KEGG" id="dea:FPZ08_11665"/>
<feature type="domain" description="NADP-dependent oxidoreductase" evidence="1">
    <location>
        <begin position="16"/>
        <end position="310"/>
    </location>
</feature>
<dbReference type="GO" id="GO:0016491">
    <property type="term" value="F:oxidoreductase activity"/>
    <property type="evidence" value="ECO:0007669"/>
    <property type="project" value="InterPro"/>
</dbReference>
<dbReference type="PANTHER" id="PTHR42686:SF1">
    <property type="entry name" value="GH17980P-RELATED"/>
    <property type="match status" value="1"/>
</dbReference>
<keyword evidence="3" id="KW-1185">Reference proteome</keyword>
<dbReference type="SUPFAM" id="SSF51430">
    <property type="entry name" value="NAD(P)-linked oxidoreductase"/>
    <property type="match status" value="1"/>
</dbReference>
<dbReference type="PANTHER" id="PTHR42686">
    <property type="entry name" value="GH17980P-RELATED"/>
    <property type="match status" value="1"/>
</dbReference>
<gene>
    <name evidence="2" type="ORF">FPZ08_11665</name>
</gene>
<dbReference type="Gene3D" id="3.20.20.100">
    <property type="entry name" value="NADP-dependent oxidoreductase domain"/>
    <property type="match status" value="1"/>
</dbReference>
<evidence type="ECO:0000313" key="3">
    <source>
        <dbReference type="Proteomes" id="UP000315364"/>
    </source>
</evidence>
<sequence length="320" mass="34767">MRFRQVGKTDLEICELAFGGASIETVSEAGAQAVLEAAWTGGIRHFDTAPHYGPGISEVRMGRFLAEKPRGEFTLSTKVGRLLAPDATGALQRQLDYSYDGIMRSVEESRQRMGLDRFDILLVHDIGPESYGVHGERSHFADLMDSGWKAMEQLRREGACAAIGIGVNGVDICLRVMEQVALDIILLAGRYTLLDPQAEPELLPLCGEESTSILLGGVFNTGILATGAVPGALFQYRPADEAMLEKTRQLQAVCVEYGVPLPAAALQFAKDHPAIPSLLVATASPDQLAANFANYQYPIPSEFWARLAECGLARHYSLDK</sequence>
<dbReference type="InterPro" id="IPR020471">
    <property type="entry name" value="AKR"/>
</dbReference>
<reference evidence="2 3" key="1">
    <citation type="submission" date="2019-07" db="EMBL/GenBank/DDBJ databases">
        <title>Full genome sequence of Devosia sp. Gsoil 520.</title>
        <authorList>
            <person name="Im W.-T."/>
        </authorList>
    </citation>
    <scope>NUCLEOTIDE SEQUENCE [LARGE SCALE GENOMIC DNA]</scope>
    <source>
        <strain evidence="2 3">Gsoil 520</strain>
    </source>
</reference>
<proteinExistence type="predicted"/>
<dbReference type="GO" id="GO:0005829">
    <property type="term" value="C:cytosol"/>
    <property type="evidence" value="ECO:0007669"/>
    <property type="project" value="TreeGrafter"/>
</dbReference>
<name>A0A5B8LVF4_9HYPH</name>
<evidence type="ECO:0000313" key="2">
    <source>
        <dbReference type="EMBL" id="QDZ11360.1"/>
    </source>
</evidence>
<dbReference type="InterPro" id="IPR023210">
    <property type="entry name" value="NADP_OxRdtase_dom"/>
</dbReference>
<dbReference type="OrthoDB" id="9768851at2"/>
<dbReference type="AlphaFoldDB" id="A0A5B8LVF4"/>
<protein>
    <submittedName>
        <fullName evidence="2">Aldo/keto reductase</fullName>
    </submittedName>
</protein>
<evidence type="ECO:0000259" key="1">
    <source>
        <dbReference type="Pfam" id="PF00248"/>
    </source>
</evidence>